<accession>A0AAD5MIW9</accession>
<keyword evidence="2" id="KW-1185">Reference proteome</keyword>
<proteinExistence type="predicted"/>
<dbReference type="Proteomes" id="UP001196413">
    <property type="component" value="Unassembled WGS sequence"/>
</dbReference>
<reference evidence="1" key="1">
    <citation type="submission" date="2021-06" db="EMBL/GenBank/DDBJ databases">
        <title>Parelaphostrongylus tenuis whole genome reference sequence.</title>
        <authorList>
            <person name="Garwood T.J."/>
            <person name="Larsen P.A."/>
            <person name="Fountain-Jones N.M."/>
            <person name="Garbe J.R."/>
            <person name="Macchietto M.G."/>
            <person name="Kania S.A."/>
            <person name="Gerhold R.W."/>
            <person name="Richards J.E."/>
            <person name="Wolf T.M."/>
        </authorList>
    </citation>
    <scope>NUCLEOTIDE SEQUENCE</scope>
    <source>
        <strain evidence="1">MNPRO001-30</strain>
        <tissue evidence="1">Meninges</tissue>
    </source>
</reference>
<evidence type="ECO:0000313" key="2">
    <source>
        <dbReference type="Proteomes" id="UP001196413"/>
    </source>
</evidence>
<sequence>MNLLKNFCFKGFAAPPPQSPISAVARVAAAAAGRAPNVPISATSQYDVGDGVTLVEFGADGYNAEGGGPVNSGSALTCKFDGRPCCWANVPSPDDQFDWHLATGAPNATAFRNVPTPDSK</sequence>
<comment type="caution">
    <text evidence="1">The sequence shown here is derived from an EMBL/GenBank/DDBJ whole genome shotgun (WGS) entry which is preliminary data.</text>
</comment>
<dbReference type="AlphaFoldDB" id="A0AAD5MIW9"/>
<evidence type="ECO:0000313" key="1">
    <source>
        <dbReference type="EMBL" id="KAJ1357533.1"/>
    </source>
</evidence>
<organism evidence="1 2">
    <name type="scientific">Parelaphostrongylus tenuis</name>
    <name type="common">Meningeal worm</name>
    <dbReference type="NCBI Taxonomy" id="148309"/>
    <lineage>
        <taxon>Eukaryota</taxon>
        <taxon>Metazoa</taxon>
        <taxon>Ecdysozoa</taxon>
        <taxon>Nematoda</taxon>
        <taxon>Chromadorea</taxon>
        <taxon>Rhabditida</taxon>
        <taxon>Rhabditina</taxon>
        <taxon>Rhabditomorpha</taxon>
        <taxon>Strongyloidea</taxon>
        <taxon>Metastrongylidae</taxon>
        <taxon>Parelaphostrongylus</taxon>
    </lineage>
</organism>
<dbReference type="EMBL" id="JAHQIW010003176">
    <property type="protein sequence ID" value="KAJ1357533.1"/>
    <property type="molecule type" value="Genomic_DNA"/>
</dbReference>
<name>A0AAD5MIW9_PARTN</name>
<protein>
    <submittedName>
        <fullName evidence="1">Uncharacterized protein</fullName>
    </submittedName>
</protein>
<gene>
    <name evidence="1" type="ORF">KIN20_015703</name>
</gene>